<sequence>MRKFLLIGLVILAGCSSASPTAEESAREVIDLLVNEDFEKVHDDFFGEKLQESTSLKELEQVWKAEASGTFIGVGSLESSERGDAYQVVEAEIEYSEVIFQLRLTFDEALQLVGMNLSPGGVNVDVPDSVTEEQVTVGQGTEYELEGTLTLPKQHQELGDLPGVVLVHGSGPSDRDEAVFGYKPFRDIAWGLAEQGIAVLRYDKRTYTYGSTMSPDELQSLTVYEETVEDAVRAAELLKHDSRIDSNSVYLGGHSLGGMLAPRIDLEGDFAGLIILAGSPRSLWEIIYDQSMDMYEDENQIAFVQAEYEKAKGLKDMTEDEALSETLFGLPAYYFQEMDTFDAGALAAESEKPLLLLQGEDDFQVYVDKDFALWQEALADKENATFISYPGLNHFFVDYDGPDAGTIAEYEHPGVVDKHVIETIADWILEQTNKSQ</sequence>
<feature type="signal peptide" evidence="2">
    <location>
        <begin position="1"/>
        <end position="18"/>
    </location>
</feature>
<protein>
    <submittedName>
        <fullName evidence="5">Alpha/beta fold hydrolase</fullName>
    </submittedName>
</protein>
<accession>A0A417YCN2</accession>
<evidence type="ECO:0000259" key="3">
    <source>
        <dbReference type="Pfam" id="PF12697"/>
    </source>
</evidence>
<dbReference type="PANTHER" id="PTHR43265">
    <property type="entry name" value="ESTERASE ESTD"/>
    <property type="match status" value="1"/>
</dbReference>
<keyword evidence="1 5" id="KW-0378">Hydrolase</keyword>
<dbReference type="InterPro" id="IPR053145">
    <property type="entry name" value="AB_hydrolase_Est10"/>
</dbReference>
<dbReference type="Proteomes" id="UP000285456">
    <property type="component" value="Unassembled WGS sequence"/>
</dbReference>
<gene>
    <name evidence="5" type="ORF">D1B32_17565</name>
</gene>
<proteinExistence type="predicted"/>
<feature type="domain" description="DUF3887" evidence="4">
    <location>
        <begin position="26"/>
        <end position="115"/>
    </location>
</feature>
<feature type="chain" id="PRO_5019191511" evidence="2">
    <location>
        <begin position="19"/>
        <end position="436"/>
    </location>
</feature>
<dbReference type="OrthoDB" id="9809549at2"/>
<evidence type="ECO:0000259" key="4">
    <source>
        <dbReference type="Pfam" id="PF13026"/>
    </source>
</evidence>
<dbReference type="RefSeq" id="WP_118890011.1">
    <property type="nucleotide sequence ID" value="NZ_PHUT01000001.1"/>
</dbReference>
<name>A0A417YCN2_9BACI</name>
<dbReference type="InterPro" id="IPR002471">
    <property type="entry name" value="Pept_S9_AS"/>
</dbReference>
<keyword evidence="6" id="KW-1185">Reference proteome</keyword>
<dbReference type="Pfam" id="PF13026">
    <property type="entry name" value="DUF3887"/>
    <property type="match status" value="1"/>
</dbReference>
<reference evidence="5 6" key="1">
    <citation type="journal article" date="2007" name="Int. J. Syst. Evol. Microbiol.">
        <title>Oceanobacillus profundus sp. nov., isolated from a deep-sea sediment core.</title>
        <authorList>
            <person name="Kim Y.G."/>
            <person name="Choi D.H."/>
            <person name="Hyun S."/>
            <person name="Cho B.C."/>
        </authorList>
    </citation>
    <scope>NUCLEOTIDE SEQUENCE [LARGE SCALE GENOMIC DNA]</scope>
    <source>
        <strain evidence="5 6">DSM 18246</strain>
    </source>
</reference>
<dbReference type="AlphaFoldDB" id="A0A417YCN2"/>
<evidence type="ECO:0000256" key="1">
    <source>
        <dbReference type="ARBA" id="ARBA00022801"/>
    </source>
</evidence>
<dbReference type="InterPro" id="IPR000073">
    <property type="entry name" value="AB_hydrolase_1"/>
</dbReference>
<dbReference type="EMBL" id="QWEH01000014">
    <property type="protein sequence ID" value="RHW30379.1"/>
    <property type="molecule type" value="Genomic_DNA"/>
</dbReference>
<comment type="caution">
    <text evidence="5">The sequence shown here is derived from an EMBL/GenBank/DDBJ whole genome shotgun (WGS) entry which is preliminary data.</text>
</comment>
<dbReference type="PROSITE" id="PS00708">
    <property type="entry name" value="PRO_ENDOPEP_SER"/>
    <property type="match status" value="1"/>
</dbReference>
<dbReference type="PROSITE" id="PS51257">
    <property type="entry name" value="PROKAR_LIPOPROTEIN"/>
    <property type="match status" value="1"/>
</dbReference>
<evidence type="ECO:0000313" key="5">
    <source>
        <dbReference type="EMBL" id="RHW30379.1"/>
    </source>
</evidence>
<dbReference type="Gene3D" id="3.40.50.1820">
    <property type="entry name" value="alpha/beta hydrolase"/>
    <property type="match status" value="1"/>
</dbReference>
<organism evidence="5 6">
    <name type="scientific">Oceanobacillus profundus</name>
    <dbReference type="NCBI Taxonomy" id="372463"/>
    <lineage>
        <taxon>Bacteria</taxon>
        <taxon>Bacillati</taxon>
        <taxon>Bacillota</taxon>
        <taxon>Bacilli</taxon>
        <taxon>Bacillales</taxon>
        <taxon>Bacillaceae</taxon>
        <taxon>Oceanobacillus</taxon>
    </lineage>
</organism>
<dbReference type="PANTHER" id="PTHR43265:SF1">
    <property type="entry name" value="ESTERASE ESTD"/>
    <property type="match status" value="1"/>
</dbReference>
<evidence type="ECO:0000313" key="6">
    <source>
        <dbReference type="Proteomes" id="UP000285456"/>
    </source>
</evidence>
<keyword evidence="2" id="KW-0732">Signal</keyword>
<dbReference type="SUPFAM" id="SSF53474">
    <property type="entry name" value="alpha/beta-Hydrolases"/>
    <property type="match status" value="1"/>
</dbReference>
<dbReference type="Pfam" id="PF12697">
    <property type="entry name" value="Abhydrolase_6"/>
    <property type="match status" value="1"/>
</dbReference>
<dbReference type="InterPro" id="IPR029058">
    <property type="entry name" value="AB_hydrolase_fold"/>
</dbReference>
<dbReference type="GO" id="GO:0052689">
    <property type="term" value="F:carboxylic ester hydrolase activity"/>
    <property type="evidence" value="ECO:0007669"/>
    <property type="project" value="TreeGrafter"/>
</dbReference>
<dbReference type="GO" id="GO:0006508">
    <property type="term" value="P:proteolysis"/>
    <property type="evidence" value="ECO:0007669"/>
    <property type="project" value="InterPro"/>
</dbReference>
<feature type="domain" description="AB hydrolase-1" evidence="3">
    <location>
        <begin position="164"/>
        <end position="398"/>
    </location>
</feature>
<dbReference type="InterPro" id="IPR024981">
    <property type="entry name" value="DUF3887"/>
</dbReference>
<dbReference type="GO" id="GO:0004252">
    <property type="term" value="F:serine-type endopeptidase activity"/>
    <property type="evidence" value="ECO:0007669"/>
    <property type="project" value="InterPro"/>
</dbReference>
<evidence type="ECO:0000256" key="2">
    <source>
        <dbReference type="SAM" id="SignalP"/>
    </source>
</evidence>
<dbReference type="Gene3D" id="3.10.450.590">
    <property type="match status" value="1"/>
</dbReference>